<sequence>MKPLTLLDHKIPLTLGALALTLALIIVEYLNGGVITHHLLADDNLPGVSNWWGLVTVPLATYVVVTLLQKRRNKTTSYNDSNGILYRFFGALTLGIAMCILWAFGLVEIMQYLIVLPVVIALFRPVYLPECFLGFVYGMLHTFGGILPILIGLVLTILCFIAYKGIRGGILFLVSKI</sequence>
<comment type="caution">
    <text evidence="2">The sequence shown here is derived from an EMBL/GenBank/DDBJ whole genome shotgun (WGS) entry which is preliminary data.</text>
</comment>
<dbReference type="Proteomes" id="UP001595841">
    <property type="component" value="Unassembled WGS sequence"/>
</dbReference>
<name>A0ABV8PGZ0_9FLAO</name>
<evidence type="ECO:0008006" key="4">
    <source>
        <dbReference type="Google" id="ProtNLM"/>
    </source>
</evidence>
<keyword evidence="1" id="KW-0812">Transmembrane</keyword>
<gene>
    <name evidence="2" type="ORF">ACFOWS_01480</name>
</gene>
<protein>
    <recommendedName>
        <fullName evidence="4">Tripartite tricarboxylate transporter TctB family protein</fullName>
    </recommendedName>
</protein>
<feature type="transmembrane region" description="Helical" evidence="1">
    <location>
        <begin position="50"/>
        <end position="68"/>
    </location>
</feature>
<proteinExistence type="predicted"/>
<accession>A0ABV8PGZ0</accession>
<reference evidence="3" key="1">
    <citation type="journal article" date="2019" name="Int. J. Syst. Evol. Microbiol.">
        <title>The Global Catalogue of Microorganisms (GCM) 10K type strain sequencing project: providing services to taxonomists for standard genome sequencing and annotation.</title>
        <authorList>
            <consortium name="The Broad Institute Genomics Platform"/>
            <consortium name="The Broad Institute Genome Sequencing Center for Infectious Disease"/>
            <person name="Wu L."/>
            <person name="Ma J."/>
        </authorList>
    </citation>
    <scope>NUCLEOTIDE SEQUENCE [LARGE SCALE GENOMIC DNA]</scope>
    <source>
        <strain evidence="3">CGMCC 1.15774</strain>
    </source>
</reference>
<dbReference type="RefSeq" id="WP_379762150.1">
    <property type="nucleotide sequence ID" value="NZ_JBHSCL010000002.1"/>
</dbReference>
<evidence type="ECO:0000256" key="1">
    <source>
        <dbReference type="SAM" id="Phobius"/>
    </source>
</evidence>
<feature type="transmembrane region" description="Helical" evidence="1">
    <location>
        <begin position="109"/>
        <end position="127"/>
    </location>
</feature>
<feature type="transmembrane region" description="Helical" evidence="1">
    <location>
        <begin position="139"/>
        <end position="163"/>
    </location>
</feature>
<keyword evidence="1" id="KW-0472">Membrane</keyword>
<evidence type="ECO:0000313" key="3">
    <source>
        <dbReference type="Proteomes" id="UP001595841"/>
    </source>
</evidence>
<feature type="transmembrane region" description="Helical" evidence="1">
    <location>
        <begin position="84"/>
        <end position="103"/>
    </location>
</feature>
<organism evidence="2 3">
    <name type="scientific">Flagellimonas marina</name>
    <dbReference type="NCBI Taxonomy" id="1775168"/>
    <lineage>
        <taxon>Bacteria</taxon>
        <taxon>Pseudomonadati</taxon>
        <taxon>Bacteroidota</taxon>
        <taxon>Flavobacteriia</taxon>
        <taxon>Flavobacteriales</taxon>
        <taxon>Flavobacteriaceae</taxon>
        <taxon>Flagellimonas</taxon>
    </lineage>
</organism>
<keyword evidence="3" id="KW-1185">Reference proteome</keyword>
<keyword evidence="1" id="KW-1133">Transmembrane helix</keyword>
<evidence type="ECO:0000313" key="2">
    <source>
        <dbReference type="EMBL" id="MFC4218784.1"/>
    </source>
</evidence>
<dbReference type="EMBL" id="JBHSCL010000002">
    <property type="protein sequence ID" value="MFC4218784.1"/>
    <property type="molecule type" value="Genomic_DNA"/>
</dbReference>
<feature type="transmembrane region" description="Helical" evidence="1">
    <location>
        <begin position="12"/>
        <end position="30"/>
    </location>
</feature>